<dbReference type="InterPro" id="IPR000182">
    <property type="entry name" value="GNAT_dom"/>
</dbReference>
<keyword evidence="3" id="KW-1185">Reference proteome</keyword>
<evidence type="ECO:0000259" key="1">
    <source>
        <dbReference type="PROSITE" id="PS51186"/>
    </source>
</evidence>
<dbReference type="CDD" id="cd04301">
    <property type="entry name" value="NAT_SF"/>
    <property type="match status" value="1"/>
</dbReference>
<proteinExistence type="predicted"/>
<feature type="domain" description="N-acetyltransferase" evidence="1">
    <location>
        <begin position="6"/>
        <end position="163"/>
    </location>
</feature>
<dbReference type="RefSeq" id="WP_078501301.1">
    <property type="nucleotide sequence ID" value="NZ_MSZX01000009.1"/>
</dbReference>
<name>A0A1T2X5Z5_9BACL</name>
<comment type="caution">
    <text evidence="2">The sequence shown here is derived from an EMBL/GenBank/DDBJ whole genome shotgun (WGS) entry which is preliminary data.</text>
</comment>
<evidence type="ECO:0000313" key="2">
    <source>
        <dbReference type="EMBL" id="OPA75225.1"/>
    </source>
</evidence>
<gene>
    <name evidence="2" type="ORF">BVG16_21745</name>
</gene>
<dbReference type="AlphaFoldDB" id="A0A1T2X5Z5"/>
<dbReference type="Pfam" id="PF00583">
    <property type="entry name" value="Acetyltransf_1"/>
    <property type="match status" value="1"/>
</dbReference>
<dbReference type="GO" id="GO:0016747">
    <property type="term" value="F:acyltransferase activity, transferring groups other than amino-acyl groups"/>
    <property type="evidence" value="ECO:0007669"/>
    <property type="project" value="InterPro"/>
</dbReference>
<reference evidence="2 3" key="1">
    <citation type="submission" date="2017-01" db="EMBL/GenBank/DDBJ databases">
        <title>Genome analysis of Paenibacillus selenitrireducens ES3-24.</title>
        <authorList>
            <person name="Xu D."/>
            <person name="Yao R."/>
            <person name="Zheng S."/>
        </authorList>
    </citation>
    <scope>NUCLEOTIDE SEQUENCE [LARGE SCALE GENOMIC DNA]</scope>
    <source>
        <strain evidence="2 3">ES3-24</strain>
    </source>
</reference>
<keyword evidence="2" id="KW-0808">Transferase</keyword>
<dbReference type="Proteomes" id="UP000190188">
    <property type="component" value="Unassembled WGS sequence"/>
</dbReference>
<sequence>MEIQLVPVLKENRDILYRLYQLYQHDFSLYTDFDVNDRGEFSVSIEHYWQDPRWNPFIIYHTGQMIGFLVVLFENYDVDPDPTHVIYDFMVLRKYRRKGLGKQAAMKAFDLYSAKWATAQMEDNEPAISFWRQVIEEYTSGNYHENYRADRGKYIQTFSNKKE</sequence>
<dbReference type="Gene3D" id="3.40.630.30">
    <property type="match status" value="1"/>
</dbReference>
<dbReference type="SUPFAM" id="SSF55729">
    <property type="entry name" value="Acyl-CoA N-acyltransferases (Nat)"/>
    <property type="match status" value="1"/>
</dbReference>
<evidence type="ECO:0000313" key="3">
    <source>
        <dbReference type="Proteomes" id="UP000190188"/>
    </source>
</evidence>
<protein>
    <submittedName>
        <fullName evidence="2">GNAT family N-acetyltransferase</fullName>
    </submittedName>
</protein>
<dbReference type="PROSITE" id="PS51186">
    <property type="entry name" value="GNAT"/>
    <property type="match status" value="1"/>
</dbReference>
<dbReference type="STRING" id="1324314.BVG16_21745"/>
<organism evidence="2 3">
    <name type="scientific">Paenibacillus selenitireducens</name>
    <dbReference type="NCBI Taxonomy" id="1324314"/>
    <lineage>
        <taxon>Bacteria</taxon>
        <taxon>Bacillati</taxon>
        <taxon>Bacillota</taxon>
        <taxon>Bacilli</taxon>
        <taxon>Bacillales</taxon>
        <taxon>Paenibacillaceae</taxon>
        <taxon>Paenibacillus</taxon>
    </lineage>
</organism>
<dbReference type="OrthoDB" id="8479334at2"/>
<dbReference type="InterPro" id="IPR016181">
    <property type="entry name" value="Acyl_CoA_acyltransferase"/>
</dbReference>
<dbReference type="EMBL" id="MSZX01000009">
    <property type="protein sequence ID" value="OPA75225.1"/>
    <property type="molecule type" value="Genomic_DNA"/>
</dbReference>
<accession>A0A1T2X5Z5</accession>